<proteinExistence type="predicted"/>
<dbReference type="PANTHER" id="PTHR30006">
    <property type="entry name" value="THIAMINE-BINDING PERIPLASMIC PROTEIN-RELATED"/>
    <property type="match status" value="1"/>
</dbReference>
<dbReference type="Proteomes" id="UP001605989">
    <property type="component" value="Unassembled WGS sequence"/>
</dbReference>
<sequence length="341" mass="36540">MNTWIKKTCGLLLTGVTLFSLAGCGGSGEQSSAAKDDLKGEVVLYTSQPEKDAQKLIEAFNKEHPDVKVSVFRSGTEEVISKVMAEQSAGDIKADVLLVADNVTFESLKNKDMLEAYESSELSGIPSQFIDKDHMYTGTKVITTGIMVNTDKAKEQPAAFADLTKTAMKDEVSMPSPLYSGAAAYNLSLLTRTNGLGWDWYNALKANGVKVDKGNGSVQKAVVSGEKAYGIVADFMANRSRKDGAPVTFIYPSEGSPAVTEPIGLIKNAKHKKAAQAFIDFVLSKKGQELAASIGYTPIKEGVAAPEGLKSITDIHVLSGDVTTLFTNREADKKQFSSIFS</sequence>
<evidence type="ECO:0000256" key="2">
    <source>
        <dbReference type="SAM" id="SignalP"/>
    </source>
</evidence>
<evidence type="ECO:0000313" key="4">
    <source>
        <dbReference type="Proteomes" id="UP001605989"/>
    </source>
</evidence>
<keyword evidence="1 2" id="KW-0732">Signal</keyword>
<organism evidence="3 4">
    <name type="scientific">Megasphaera hexanoica</name>
    <dbReference type="NCBI Taxonomy" id="1675036"/>
    <lineage>
        <taxon>Bacteria</taxon>
        <taxon>Bacillati</taxon>
        <taxon>Bacillota</taxon>
        <taxon>Negativicutes</taxon>
        <taxon>Veillonellales</taxon>
        <taxon>Veillonellaceae</taxon>
        <taxon>Megasphaera</taxon>
    </lineage>
</organism>
<dbReference type="PROSITE" id="PS51257">
    <property type="entry name" value="PROKAR_LIPOPROTEIN"/>
    <property type="match status" value="1"/>
</dbReference>
<dbReference type="CDD" id="cd13547">
    <property type="entry name" value="PBP2_Fbp_like_2"/>
    <property type="match status" value="1"/>
</dbReference>
<protein>
    <submittedName>
        <fullName evidence="3">ABC transporter substrate-binding protein</fullName>
    </submittedName>
</protein>
<name>A0ABW7DK14_9FIRM</name>
<keyword evidence="4" id="KW-1185">Reference proteome</keyword>
<dbReference type="RefSeq" id="WP_113855976.1">
    <property type="nucleotide sequence ID" value="NZ_CP011940.1"/>
</dbReference>
<dbReference type="SUPFAM" id="SSF53850">
    <property type="entry name" value="Periplasmic binding protein-like II"/>
    <property type="match status" value="1"/>
</dbReference>
<comment type="caution">
    <text evidence="3">The sequence shown here is derived from an EMBL/GenBank/DDBJ whole genome shotgun (WGS) entry which is preliminary data.</text>
</comment>
<evidence type="ECO:0000256" key="1">
    <source>
        <dbReference type="ARBA" id="ARBA00022729"/>
    </source>
</evidence>
<reference evidence="3 4" key="1">
    <citation type="submission" date="2024-10" db="EMBL/GenBank/DDBJ databases">
        <authorList>
            <person name="Sang B.-I."/>
            <person name="Prabhaharan D."/>
        </authorList>
    </citation>
    <scope>NUCLEOTIDE SEQUENCE [LARGE SCALE GENOMIC DNA]</scope>
    <source>
        <strain evidence="3 4">MH</strain>
    </source>
</reference>
<feature type="signal peptide" evidence="2">
    <location>
        <begin position="1"/>
        <end position="22"/>
    </location>
</feature>
<gene>
    <name evidence="3" type="ORF">ACGTZG_00755</name>
</gene>
<dbReference type="EMBL" id="JBIEKR010000001">
    <property type="protein sequence ID" value="MFG6271716.1"/>
    <property type="molecule type" value="Genomic_DNA"/>
</dbReference>
<dbReference type="PIRSF" id="PIRSF002825">
    <property type="entry name" value="CfbpA"/>
    <property type="match status" value="1"/>
</dbReference>
<dbReference type="PANTHER" id="PTHR30006:SF24">
    <property type="entry name" value="SLL0237 PROTEIN"/>
    <property type="match status" value="1"/>
</dbReference>
<feature type="chain" id="PRO_5046244894" evidence="2">
    <location>
        <begin position="23"/>
        <end position="341"/>
    </location>
</feature>
<dbReference type="Gene3D" id="3.40.190.10">
    <property type="entry name" value="Periplasmic binding protein-like II"/>
    <property type="match status" value="2"/>
</dbReference>
<dbReference type="Pfam" id="PF13343">
    <property type="entry name" value="SBP_bac_6"/>
    <property type="match status" value="1"/>
</dbReference>
<evidence type="ECO:0000313" key="3">
    <source>
        <dbReference type="EMBL" id="MFG6271716.1"/>
    </source>
</evidence>
<dbReference type="InterPro" id="IPR026045">
    <property type="entry name" value="Ferric-bd"/>
</dbReference>
<accession>A0ABW7DK14</accession>